<proteinExistence type="predicted"/>
<protein>
    <submittedName>
        <fullName evidence="1">Uncharacterized protein</fullName>
    </submittedName>
</protein>
<evidence type="ECO:0000313" key="2">
    <source>
        <dbReference type="Proteomes" id="UP000296049"/>
    </source>
</evidence>
<dbReference type="Proteomes" id="UP000296049">
    <property type="component" value="Unassembled WGS sequence"/>
</dbReference>
<gene>
    <name evidence="1" type="ORF">Anapl_08151</name>
</gene>
<keyword evidence="2" id="KW-1185">Reference proteome</keyword>
<accession>R0M2R8</accession>
<sequence length="167" mass="17966">MSSTGVRRQRWTSNLHRNRSVKKGQQIQTVCHIQDEATVDPDDIRKMSAMPFLPALFTGNSLLRELVSAGFAPREHCSADTLVALWIVSLVVPQLVSSIVLPRGNNLGYAGFVTSEISYNVKPAANGFHRVKLAAAGSGLKALKCAFSGVPPGFLAASLLVITAHKK</sequence>
<dbReference type="AlphaFoldDB" id="R0M2R8"/>
<reference evidence="2" key="1">
    <citation type="journal article" date="2013" name="Nat. Genet.">
        <title>The duck genome and transcriptome provide insight into an avian influenza virus reservoir species.</title>
        <authorList>
            <person name="Huang Y."/>
            <person name="Li Y."/>
            <person name="Burt D.W."/>
            <person name="Chen H."/>
            <person name="Zhang Y."/>
            <person name="Qian W."/>
            <person name="Kim H."/>
            <person name="Gan S."/>
            <person name="Zhao Y."/>
            <person name="Li J."/>
            <person name="Yi K."/>
            <person name="Feng H."/>
            <person name="Zhu P."/>
            <person name="Li B."/>
            <person name="Liu Q."/>
            <person name="Fairley S."/>
            <person name="Magor K.E."/>
            <person name="Du Z."/>
            <person name="Hu X."/>
            <person name="Goodman L."/>
            <person name="Tafer H."/>
            <person name="Vignal A."/>
            <person name="Lee T."/>
            <person name="Kim K.W."/>
            <person name="Sheng Z."/>
            <person name="An Y."/>
            <person name="Searle S."/>
            <person name="Herrero J."/>
            <person name="Groenen M.A."/>
            <person name="Crooijmans R.P."/>
            <person name="Faraut T."/>
            <person name="Cai Q."/>
            <person name="Webster R.G."/>
            <person name="Aldridge J.R."/>
            <person name="Warren W.C."/>
            <person name="Bartschat S."/>
            <person name="Kehr S."/>
            <person name="Marz M."/>
            <person name="Stadler P.F."/>
            <person name="Smith J."/>
            <person name="Kraus R.H."/>
            <person name="Zhao Y."/>
            <person name="Ren L."/>
            <person name="Fei J."/>
            <person name="Morisson M."/>
            <person name="Kaiser P."/>
            <person name="Griffin D.K."/>
            <person name="Rao M."/>
            <person name="Pitel F."/>
            <person name="Wang J."/>
            <person name="Li N."/>
        </authorList>
    </citation>
    <scope>NUCLEOTIDE SEQUENCE [LARGE SCALE GENOMIC DNA]</scope>
</reference>
<dbReference type="EMBL" id="KB742571">
    <property type="protein sequence ID" value="EOB06958.1"/>
    <property type="molecule type" value="Genomic_DNA"/>
</dbReference>
<evidence type="ECO:0000313" key="1">
    <source>
        <dbReference type="EMBL" id="EOB06958.1"/>
    </source>
</evidence>
<name>R0M2R8_ANAPL</name>
<organism evidence="1 2">
    <name type="scientific">Anas platyrhynchos</name>
    <name type="common">Mallard</name>
    <name type="synonym">Anas boschas</name>
    <dbReference type="NCBI Taxonomy" id="8839"/>
    <lineage>
        <taxon>Eukaryota</taxon>
        <taxon>Metazoa</taxon>
        <taxon>Chordata</taxon>
        <taxon>Craniata</taxon>
        <taxon>Vertebrata</taxon>
        <taxon>Euteleostomi</taxon>
        <taxon>Archelosauria</taxon>
        <taxon>Archosauria</taxon>
        <taxon>Dinosauria</taxon>
        <taxon>Saurischia</taxon>
        <taxon>Theropoda</taxon>
        <taxon>Coelurosauria</taxon>
        <taxon>Aves</taxon>
        <taxon>Neognathae</taxon>
        <taxon>Galloanserae</taxon>
        <taxon>Anseriformes</taxon>
        <taxon>Anatidae</taxon>
        <taxon>Anatinae</taxon>
        <taxon>Anas</taxon>
    </lineage>
</organism>